<organism evidence="1 2">
    <name type="scientific">Tritonibacter horizontis</name>
    <dbReference type="NCBI Taxonomy" id="1768241"/>
    <lineage>
        <taxon>Bacteria</taxon>
        <taxon>Pseudomonadati</taxon>
        <taxon>Pseudomonadota</taxon>
        <taxon>Alphaproteobacteria</taxon>
        <taxon>Rhodobacterales</taxon>
        <taxon>Paracoccaceae</taxon>
        <taxon>Tritonibacter</taxon>
    </lineage>
</organism>
<keyword evidence="2" id="KW-1185">Reference proteome</keyword>
<dbReference type="AlphaFoldDB" id="A0A132C1R1"/>
<evidence type="ECO:0000313" key="2">
    <source>
        <dbReference type="Proteomes" id="UP000068382"/>
    </source>
</evidence>
<evidence type="ECO:0000313" key="1">
    <source>
        <dbReference type="EMBL" id="KUP94192.1"/>
    </source>
</evidence>
<dbReference type="EMBL" id="LPUY01000025">
    <property type="protein sequence ID" value="KUP94192.1"/>
    <property type="molecule type" value="Genomic_DNA"/>
</dbReference>
<comment type="caution">
    <text evidence="1">The sequence shown here is derived from an EMBL/GenBank/DDBJ whole genome shotgun (WGS) entry which is preliminary data.</text>
</comment>
<name>A0A132C1R1_9RHOB</name>
<accession>A0A132C1R1</accession>
<protein>
    <submittedName>
        <fullName evidence="1">Uncharacterized protein</fullName>
    </submittedName>
</protein>
<dbReference type="Proteomes" id="UP000068382">
    <property type="component" value="Unassembled WGS sequence"/>
</dbReference>
<proteinExistence type="predicted"/>
<sequence>MELSELVAEAHNHFAAQFSGFVPLSIAERIDI</sequence>
<reference evidence="1 2" key="1">
    <citation type="submission" date="2015-12" db="EMBL/GenBank/DDBJ databases">
        <title>Genome sequence of the marine Rhodobacteraceae strain O3.65, Candidatus Tritonibacter horizontis.</title>
        <authorList>
            <person name="Poehlein A."/>
            <person name="Giebel H.A."/>
            <person name="Voget S."/>
            <person name="Brinkhoff T."/>
        </authorList>
    </citation>
    <scope>NUCLEOTIDE SEQUENCE [LARGE SCALE GENOMIC DNA]</scope>
    <source>
        <strain evidence="1 2">O3.65</strain>
    </source>
</reference>
<gene>
    <name evidence="1" type="ORF">TRIHO_09280</name>
</gene>